<dbReference type="CDD" id="cd00143">
    <property type="entry name" value="PP2Cc"/>
    <property type="match status" value="1"/>
</dbReference>
<evidence type="ECO:0000256" key="6">
    <source>
        <dbReference type="ARBA" id="ARBA00022842"/>
    </source>
</evidence>
<proteinExistence type="inferred from homology"/>
<dbReference type="PANTHER" id="PTHR47992">
    <property type="entry name" value="PROTEIN PHOSPHATASE"/>
    <property type="match status" value="1"/>
</dbReference>
<dbReference type="SUPFAM" id="SSF81606">
    <property type="entry name" value="PP2C-like"/>
    <property type="match status" value="1"/>
</dbReference>
<evidence type="ECO:0000256" key="9">
    <source>
        <dbReference type="RuleBase" id="RU003465"/>
    </source>
</evidence>
<evidence type="ECO:0000259" key="10">
    <source>
        <dbReference type="PROSITE" id="PS51746"/>
    </source>
</evidence>
<evidence type="ECO:0000256" key="3">
    <source>
        <dbReference type="ARBA" id="ARBA00013081"/>
    </source>
</evidence>
<dbReference type="PROSITE" id="PS01032">
    <property type="entry name" value="PPM_1"/>
    <property type="match status" value="1"/>
</dbReference>
<dbReference type="GO" id="GO:0004722">
    <property type="term" value="F:protein serine/threonine phosphatase activity"/>
    <property type="evidence" value="ECO:0007669"/>
    <property type="project" value="UniProtKB-EC"/>
</dbReference>
<evidence type="ECO:0000256" key="8">
    <source>
        <dbReference type="ARBA" id="ARBA00023211"/>
    </source>
</evidence>
<gene>
    <name evidence="11" type="ORF">V8G54_025939</name>
</gene>
<dbReference type="InterPro" id="IPR000222">
    <property type="entry name" value="PP2C_BS"/>
</dbReference>
<dbReference type="EMBL" id="CP144693">
    <property type="protein sequence ID" value="WVY99869.1"/>
    <property type="molecule type" value="Genomic_DNA"/>
</dbReference>
<evidence type="ECO:0000256" key="1">
    <source>
        <dbReference type="ARBA" id="ARBA00001936"/>
    </source>
</evidence>
<organism evidence="11 12">
    <name type="scientific">Vigna mungo</name>
    <name type="common">Black gram</name>
    <name type="synonym">Phaseolus mungo</name>
    <dbReference type="NCBI Taxonomy" id="3915"/>
    <lineage>
        <taxon>Eukaryota</taxon>
        <taxon>Viridiplantae</taxon>
        <taxon>Streptophyta</taxon>
        <taxon>Embryophyta</taxon>
        <taxon>Tracheophyta</taxon>
        <taxon>Spermatophyta</taxon>
        <taxon>Magnoliopsida</taxon>
        <taxon>eudicotyledons</taxon>
        <taxon>Gunneridae</taxon>
        <taxon>Pentapetalae</taxon>
        <taxon>rosids</taxon>
        <taxon>fabids</taxon>
        <taxon>Fabales</taxon>
        <taxon>Fabaceae</taxon>
        <taxon>Papilionoideae</taxon>
        <taxon>50 kb inversion clade</taxon>
        <taxon>NPAAA clade</taxon>
        <taxon>indigoferoid/millettioid clade</taxon>
        <taxon>Phaseoleae</taxon>
        <taxon>Vigna</taxon>
    </lineage>
</organism>
<dbReference type="Pfam" id="PF00481">
    <property type="entry name" value="PP2C"/>
    <property type="match status" value="1"/>
</dbReference>
<name>A0AAQ3MZW8_VIGMU</name>
<feature type="domain" description="PPM-type phosphatase" evidence="10">
    <location>
        <begin position="73"/>
        <end position="345"/>
    </location>
</feature>
<keyword evidence="7 9" id="KW-0904">Protein phosphatase</keyword>
<dbReference type="AlphaFoldDB" id="A0AAQ3MZW8"/>
<evidence type="ECO:0000313" key="12">
    <source>
        <dbReference type="Proteomes" id="UP001374535"/>
    </source>
</evidence>
<comment type="similarity">
    <text evidence="9">Belongs to the PP2C family.</text>
</comment>
<protein>
    <recommendedName>
        <fullName evidence="3">protein-serine/threonine phosphatase</fullName>
        <ecNumber evidence="3">3.1.3.16</ecNumber>
    </recommendedName>
</protein>
<comment type="cofactor">
    <cofactor evidence="1">
        <name>Mn(2+)</name>
        <dbReference type="ChEBI" id="CHEBI:29035"/>
    </cofactor>
</comment>
<evidence type="ECO:0000256" key="7">
    <source>
        <dbReference type="ARBA" id="ARBA00022912"/>
    </source>
</evidence>
<evidence type="ECO:0000256" key="5">
    <source>
        <dbReference type="ARBA" id="ARBA00022801"/>
    </source>
</evidence>
<evidence type="ECO:0000313" key="11">
    <source>
        <dbReference type="EMBL" id="WVY99869.1"/>
    </source>
</evidence>
<keyword evidence="6" id="KW-0460">Magnesium</keyword>
<comment type="cofactor">
    <cofactor evidence="2">
        <name>Mg(2+)</name>
        <dbReference type="ChEBI" id="CHEBI:18420"/>
    </cofactor>
</comment>
<sequence length="346" mass="38232">MTTREILNKMKVTYLTVEIMLSCCNGEGWEGTTGFSGQNIFLYMFRIEWVKVGLGSSDPDSGKGKSKMSKNITHGFHLVKGKSYHDMEDYVVAQFKQVDSNELGLFAIFDGHAGHNVPNYLQSHLFDNILKEPDFWKEPADAVKRAYSKTDSNILEMSGELGRGGSTAVTAILVNCQKLIVANIGDSRAVLCKKGVAKQLSVDHEPNTEHEDIKNRGGFHRANDSRSFSDLSSIDFCSSAKDATFIITSGDVPRVDGRLAVSRAFGDKSLKKHLSSEPFVTVENINDDAEFIILASDGLWKVMSNQEAVNCIKNIKDARSSAKRLTEEAVNKKSTDDISCIVVKFQ</sequence>
<keyword evidence="12" id="KW-1185">Reference proteome</keyword>
<keyword evidence="5 9" id="KW-0378">Hydrolase</keyword>
<dbReference type="SMART" id="SM00332">
    <property type="entry name" value="PP2Cc"/>
    <property type="match status" value="1"/>
</dbReference>
<dbReference type="InterPro" id="IPR036457">
    <property type="entry name" value="PPM-type-like_dom_sf"/>
</dbReference>
<dbReference type="InterPro" id="IPR015655">
    <property type="entry name" value="PP2C"/>
</dbReference>
<dbReference type="Gene3D" id="3.60.40.10">
    <property type="entry name" value="PPM-type phosphatase domain"/>
    <property type="match status" value="1"/>
</dbReference>
<keyword evidence="8" id="KW-0464">Manganese</keyword>
<dbReference type="Proteomes" id="UP001374535">
    <property type="component" value="Chromosome 8"/>
</dbReference>
<dbReference type="EC" id="3.1.3.16" evidence="3"/>
<accession>A0AAQ3MZW8</accession>
<evidence type="ECO:0000256" key="4">
    <source>
        <dbReference type="ARBA" id="ARBA00022723"/>
    </source>
</evidence>
<reference evidence="11 12" key="1">
    <citation type="journal article" date="2023" name="Life. Sci Alliance">
        <title>Evolutionary insights into 3D genome organization and epigenetic landscape of Vigna mungo.</title>
        <authorList>
            <person name="Junaid A."/>
            <person name="Singh B."/>
            <person name="Bhatia S."/>
        </authorList>
    </citation>
    <scope>NUCLEOTIDE SEQUENCE [LARGE SCALE GENOMIC DNA]</scope>
    <source>
        <strain evidence="11">Urdbean</strain>
    </source>
</reference>
<keyword evidence="4" id="KW-0479">Metal-binding</keyword>
<dbReference type="GO" id="GO:0046872">
    <property type="term" value="F:metal ion binding"/>
    <property type="evidence" value="ECO:0007669"/>
    <property type="project" value="UniProtKB-KW"/>
</dbReference>
<dbReference type="PROSITE" id="PS51746">
    <property type="entry name" value="PPM_2"/>
    <property type="match status" value="1"/>
</dbReference>
<evidence type="ECO:0000256" key="2">
    <source>
        <dbReference type="ARBA" id="ARBA00001946"/>
    </source>
</evidence>
<dbReference type="InterPro" id="IPR001932">
    <property type="entry name" value="PPM-type_phosphatase-like_dom"/>
</dbReference>